<dbReference type="PIR" id="B75367">
    <property type="entry name" value="B75367"/>
</dbReference>
<dbReference type="PATRIC" id="fig|243230.17.peg.1872"/>
<evidence type="ECO:0000313" key="2">
    <source>
        <dbReference type="Proteomes" id="UP000002524"/>
    </source>
</evidence>
<dbReference type="KEGG" id="dra:DR_1663"/>
<dbReference type="AlphaFoldDB" id="Q9RTU3"/>
<sequence>MCFMTNPPQTPQQPQQFKSVQSNRFVVPGWTGLVPGKPDTIEIQFDVDPGDLKRENGCLLIEYWATPDDLTLQSVLPIRAFNTAKEEGAGWCVFVPAQGRVLVRALDPQPNPPILASHWINVDPETVPGTTVNVNVNFPDPQPTTSQNLQLNS</sequence>
<protein>
    <submittedName>
        <fullName evidence="1">Uncharacterized protein</fullName>
    </submittedName>
</protein>
<dbReference type="Proteomes" id="UP000002524">
    <property type="component" value="Chromosome 1"/>
</dbReference>
<keyword evidence="2" id="KW-1185">Reference proteome</keyword>
<organism evidence="1 2">
    <name type="scientific">Deinococcus radiodurans (strain ATCC 13939 / DSM 20539 / JCM 16871 / CCUG 27074 / LMG 4051 / NBRC 15346 / NCIMB 9279 / VKM B-1422 / R1)</name>
    <dbReference type="NCBI Taxonomy" id="243230"/>
    <lineage>
        <taxon>Bacteria</taxon>
        <taxon>Thermotogati</taxon>
        <taxon>Deinococcota</taxon>
        <taxon>Deinococci</taxon>
        <taxon>Deinococcales</taxon>
        <taxon>Deinococcaceae</taxon>
        <taxon>Deinococcus</taxon>
    </lineage>
</organism>
<dbReference type="OrthoDB" id="67351at2"/>
<reference evidence="1 2" key="1">
    <citation type="journal article" date="1999" name="Science">
        <title>Genome sequence of the radioresistant bacterium Deinococcus radiodurans R1.</title>
        <authorList>
            <person name="White O."/>
            <person name="Eisen J.A."/>
            <person name="Heidelberg J.F."/>
            <person name="Hickey E.K."/>
            <person name="Peterson J.D."/>
            <person name="Dodson R.J."/>
            <person name="Haft D.H."/>
            <person name="Gwinn M.L."/>
            <person name="Nelson W.C."/>
            <person name="Richardson D.L."/>
            <person name="Moffat K.S."/>
            <person name="Qin H."/>
            <person name="Jiang L."/>
            <person name="Pamphile W."/>
            <person name="Crosby M."/>
            <person name="Shen M."/>
            <person name="Vamathevan J.J."/>
            <person name="Lam P."/>
            <person name="McDonald L."/>
            <person name="Utterback T."/>
            <person name="Zalewski C."/>
            <person name="Makarova K.S."/>
            <person name="Aravind L."/>
            <person name="Daly M.J."/>
            <person name="Minton K.W."/>
            <person name="Fleischmann R.D."/>
            <person name="Ketchum K.A."/>
            <person name="Nelson K.E."/>
            <person name="Salzberg S."/>
            <person name="Smith H.O."/>
            <person name="Venter J.C."/>
            <person name="Fraser C.M."/>
        </authorList>
    </citation>
    <scope>NUCLEOTIDE SEQUENCE [LARGE SCALE GENOMIC DNA]</scope>
    <source>
        <strain evidence="2">ATCC 13939 / DSM 20539 / JCM 16871 / LMG 4051 / NBRC 15346 / NCIMB 9279 / R1 / VKM B-1422</strain>
    </source>
</reference>
<dbReference type="InParanoid" id="Q9RTU3"/>
<gene>
    <name evidence="1" type="ordered locus">DR_1663</name>
</gene>
<name>Q9RTU3_DEIRA</name>
<evidence type="ECO:0000313" key="1">
    <source>
        <dbReference type="EMBL" id="AAF11231.1"/>
    </source>
</evidence>
<dbReference type="EnsemblBacteria" id="AAF11231">
    <property type="protein sequence ID" value="AAF11231"/>
    <property type="gene ID" value="DR_1663"/>
</dbReference>
<accession>Q9RTU3</accession>
<dbReference type="EMBL" id="AE000513">
    <property type="protein sequence ID" value="AAF11231.1"/>
    <property type="molecule type" value="Genomic_DNA"/>
</dbReference>
<proteinExistence type="predicted"/>
<dbReference type="PaxDb" id="243230-DR_1663"/>
<dbReference type="HOGENOM" id="CLU_1913613_0_0_0"/>
<dbReference type="STRING" id="243230.DR_1663"/>